<reference evidence="3" key="1">
    <citation type="submission" date="2020-07" db="EMBL/GenBank/DDBJ databases">
        <authorList>
            <person name="Pettersson B.M.F."/>
            <person name="Behra P.R.K."/>
            <person name="Ramesh M."/>
            <person name="Das S."/>
            <person name="Dasgupta S."/>
            <person name="Kirsebom L.A."/>
        </authorList>
    </citation>
    <scope>NUCLEOTIDE SEQUENCE</scope>
    <source>
        <strain evidence="3">DSM 44838</strain>
    </source>
</reference>
<dbReference type="PANTHER" id="PTHR37042">
    <property type="entry name" value="OUTER MEMBRANE PROTEIN RV1973"/>
    <property type="match status" value="1"/>
</dbReference>
<sequence>MTGSKASASRIVFFGILPGLALVLALASGFLKFADANDRVTQTAGVASVQAAKEAAVALLTYQPDSVERQLSAAQDRLTGSFRDSYSSLTRDVVIPGAKQQHVSTVATVPAAASVSATENHAQVLLFVDQTATVGDAKGAPTATRSTVLVTLDKVGGRWLVSNFEPK</sequence>
<comment type="caution">
    <text evidence="3">The sequence shown here is derived from an EMBL/GenBank/DDBJ whole genome shotgun (WGS) entry which is preliminary data.</text>
</comment>
<dbReference type="AlphaFoldDB" id="A0A9X2YRA3"/>
<comment type="subcellular location">
    <subcellularLocation>
        <location evidence="1">Membrane</location>
    </subcellularLocation>
</comment>
<evidence type="ECO:0008006" key="5">
    <source>
        <dbReference type="Google" id="ProtNLM"/>
    </source>
</evidence>
<name>A0A9X2YRA3_9MYCO</name>
<evidence type="ECO:0000256" key="1">
    <source>
        <dbReference type="ARBA" id="ARBA00004370"/>
    </source>
</evidence>
<reference evidence="3" key="2">
    <citation type="journal article" date="2022" name="BMC Genomics">
        <title>Comparative genome analysis of mycobacteria focusing on tRNA and non-coding RNA.</title>
        <authorList>
            <person name="Behra P.R.K."/>
            <person name="Pettersson B.M.F."/>
            <person name="Ramesh M."/>
            <person name="Das S."/>
            <person name="Dasgupta S."/>
            <person name="Kirsebom L.A."/>
        </authorList>
    </citation>
    <scope>NUCLEOTIDE SEQUENCE</scope>
    <source>
        <strain evidence="3">DSM 44838</strain>
    </source>
</reference>
<evidence type="ECO:0000256" key="2">
    <source>
        <dbReference type="ARBA" id="ARBA00023136"/>
    </source>
</evidence>
<dbReference type="RefSeq" id="WP_263998997.1">
    <property type="nucleotide sequence ID" value="NZ_JACKVK010000013.1"/>
</dbReference>
<evidence type="ECO:0000313" key="4">
    <source>
        <dbReference type="Proteomes" id="UP001141629"/>
    </source>
</evidence>
<keyword evidence="2" id="KW-0472">Membrane</keyword>
<dbReference type="Proteomes" id="UP001141629">
    <property type="component" value="Unassembled WGS sequence"/>
</dbReference>
<dbReference type="EMBL" id="JACKVK010000013">
    <property type="protein sequence ID" value="MCV7424018.1"/>
    <property type="molecule type" value="Genomic_DNA"/>
</dbReference>
<accession>A0A9X2YRA3</accession>
<evidence type="ECO:0000313" key="3">
    <source>
        <dbReference type="EMBL" id="MCV7424018.1"/>
    </source>
</evidence>
<dbReference type="GO" id="GO:0016020">
    <property type="term" value="C:membrane"/>
    <property type="evidence" value="ECO:0007669"/>
    <property type="project" value="UniProtKB-SubCell"/>
</dbReference>
<gene>
    <name evidence="3" type="ORF">H7K45_26030</name>
</gene>
<proteinExistence type="predicted"/>
<protein>
    <recommendedName>
        <fullName evidence="5">Mce-associated membrane protein</fullName>
    </recommendedName>
</protein>
<keyword evidence="4" id="KW-1185">Reference proteome</keyword>
<dbReference type="PANTHER" id="PTHR37042:SF4">
    <property type="entry name" value="OUTER MEMBRANE PROTEIN RV1973"/>
    <property type="match status" value="1"/>
</dbReference>
<organism evidence="3 4">
    <name type="scientific">Mycobacterium yunnanensis</name>
    <dbReference type="NCBI Taxonomy" id="368477"/>
    <lineage>
        <taxon>Bacteria</taxon>
        <taxon>Bacillati</taxon>
        <taxon>Actinomycetota</taxon>
        <taxon>Actinomycetes</taxon>
        <taxon>Mycobacteriales</taxon>
        <taxon>Mycobacteriaceae</taxon>
        <taxon>Mycobacterium</taxon>
    </lineage>
</organism>